<dbReference type="EMBL" id="KQ435811">
    <property type="protein sequence ID" value="KOX72869.1"/>
    <property type="molecule type" value="Genomic_DNA"/>
</dbReference>
<gene>
    <name evidence="1" type="ORF">WN51_01886</name>
</gene>
<evidence type="ECO:0000313" key="1">
    <source>
        <dbReference type="EMBL" id="KOX72869.1"/>
    </source>
</evidence>
<organism evidence="1 2">
    <name type="scientific">Melipona quadrifasciata</name>
    <dbReference type="NCBI Taxonomy" id="166423"/>
    <lineage>
        <taxon>Eukaryota</taxon>
        <taxon>Metazoa</taxon>
        <taxon>Ecdysozoa</taxon>
        <taxon>Arthropoda</taxon>
        <taxon>Hexapoda</taxon>
        <taxon>Insecta</taxon>
        <taxon>Pterygota</taxon>
        <taxon>Neoptera</taxon>
        <taxon>Endopterygota</taxon>
        <taxon>Hymenoptera</taxon>
        <taxon>Apocrita</taxon>
        <taxon>Aculeata</taxon>
        <taxon>Apoidea</taxon>
        <taxon>Anthophila</taxon>
        <taxon>Apidae</taxon>
        <taxon>Melipona</taxon>
    </lineage>
</organism>
<keyword evidence="2" id="KW-1185">Reference proteome</keyword>
<dbReference type="Proteomes" id="UP000053105">
    <property type="component" value="Unassembled WGS sequence"/>
</dbReference>
<dbReference type="OrthoDB" id="10454004at2759"/>
<sequence>MSASSKISSLLFRAEWYVQSSDQIDLSVHTQKAIFKEILTMLLNTVIGSMKDVPPLLIMMTKDGYVIIKSPLDRENKLDPSIAQVA</sequence>
<dbReference type="AlphaFoldDB" id="A0A0M8ZZR7"/>
<reference evidence="1 2" key="1">
    <citation type="submission" date="2015-07" db="EMBL/GenBank/DDBJ databases">
        <title>The genome of Melipona quadrifasciata.</title>
        <authorList>
            <person name="Pan H."/>
            <person name="Kapheim K."/>
        </authorList>
    </citation>
    <scope>NUCLEOTIDE SEQUENCE [LARGE SCALE GENOMIC DNA]</scope>
    <source>
        <strain evidence="1">0111107301</strain>
        <tissue evidence="1">Whole body</tissue>
    </source>
</reference>
<protein>
    <submittedName>
        <fullName evidence="1">Uncharacterized protein</fullName>
    </submittedName>
</protein>
<accession>A0A0M8ZZR7</accession>
<name>A0A0M8ZZR7_9HYME</name>
<proteinExistence type="predicted"/>
<evidence type="ECO:0000313" key="2">
    <source>
        <dbReference type="Proteomes" id="UP000053105"/>
    </source>
</evidence>